<feature type="active site" evidence="14 17">
    <location>
        <position position="386"/>
    </location>
</feature>
<dbReference type="Pfam" id="PF01421">
    <property type="entry name" value="Reprolysin"/>
    <property type="match status" value="1"/>
</dbReference>
<keyword evidence="6 19" id="KW-0732">Signal</keyword>
<feature type="domain" description="Peptidase M12B" evidence="20">
    <location>
        <begin position="236"/>
        <end position="447"/>
    </location>
</feature>
<feature type="binding site" evidence="15">
    <location>
        <position position="331"/>
    </location>
    <ligand>
        <name>Ca(2+)</name>
        <dbReference type="ChEBI" id="CHEBI:29108"/>
        <label>1</label>
    </ligand>
</feature>
<dbReference type="FunFam" id="3.40.1620.60:FF:000001">
    <property type="entry name" value="A disintegrin and metalloproteinase with thrombospondin motifs 3"/>
    <property type="match status" value="1"/>
</dbReference>
<feature type="binding site" evidence="15 17">
    <location>
        <position position="395"/>
    </location>
    <ligand>
        <name>Zn(2+)</name>
        <dbReference type="ChEBI" id="CHEBI:29105"/>
        <note>catalytic</note>
    </ligand>
</feature>
<dbReference type="Proteomes" id="UP000472260">
    <property type="component" value="Unassembled WGS sequence"/>
</dbReference>
<feature type="region of interest" description="Disordered" evidence="18">
    <location>
        <begin position="55"/>
        <end position="87"/>
    </location>
</feature>
<dbReference type="Ensembl" id="ENSSANT00000073234.1">
    <property type="protein sequence ID" value="ENSSANP00000068892.1"/>
    <property type="gene ID" value="ENSSANG00000034330.1"/>
</dbReference>
<dbReference type="InterPro" id="IPR036383">
    <property type="entry name" value="TSP1_rpt_sf"/>
</dbReference>
<dbReference type="CDD" id="cd04273">
    <property type="entry name" value="ZnMc_ADAMTS_like"/>
    <property type="match status" value="1"/>
</dbReference>
<keyword evidence="7" id="KW-0677">Repeat</keyword>
<dbReference type="InterPro" id="IPR013273">
    <property type="entry name" value="ADAMTS/ADAMTS-like"/>
</dbReference>
<evidence type="ECO:0000259" key="21">
    <source>
        <dbReference type="PROSITE" id="PS50900"/>
    </source>
</evidence>
<reference evidence="22" key="2">
    <citation type="submission" date="2025-09" db="UniProtKB">
        <authorList>
            <consortium name="Ensembl"/>
        </authorList>
    </citation>
    <scope>IDENTIFICATION</scope>
</reference>
<feature type="disulfide bond" evidence="16">
    <location>
        <begin position="516"/>
        <end position="527"/>
    </location>
</feature>
<sequence>MQLCNPNRLLLLLLLLFSWFHIQYSLQHVLREYGLVRPVSVDADGRFLSHAISASQLSGQGSHRRRRRQANQHGETNEETNSEQDHLRHKETIFYNVTVFGQELHLRLRLNSRLVAPGAKVEWLEDDNQTHSEPLLPSDCLYVGYVTNVQDTSVAISNCDGLAGMIRAGQEEFFIEPLERGGDMTGEEEGGPGRHHIIYRSPLGFQAGLEYLPHHVKKKIKSNSRTRRETYEDEIFNIEVLLGVDCSVVMFHGREHIQKYLLTLMNIVNEIYQDSSLGAHINVVLIRIMMLCSSKSMGLIELGNAAQSLENVCRWAFLQQKEDKNDAEYHDHAIFLTRQEFGPTGMQVHQKSQICYAPVTGMCHPVRSCTLNHEDGFSSAFVVAHETGHVLGMEHDGQANECGDEVPMGSIMAPLVQAAFHRFHWSRCSEQELRRYLNTYDCLRDDPFDHEWPTLPQLPGLHYSMNDQCRFDFGMGYMMCTAYSTYDPCKQLWCSHPENPFFCKTKKGPPIDGTKCAAGKQCFKGHCIKLTPDILRQDGHWGQWTKFGSCSRTCDGGVRFRTRECNNPSPANGGRTCYGNNYEFQLCNMEECAKALADFREEQCEMWNPHFEHEGTKHHWLPYEHPESEERCQLYCQSKETGDVISMKRMVHDGTRCSYKDPYSVCVRGECEKVGCDNVIASELEDDKCGVCGGDNSTCKIVKGNFTRSTRKPGEFILKFHHNQEILQFSNLILFLGARHIQIREFKGTPHILVVKNQATDHIFLNDEGDFPESRTVIEKGVAWEYTNNDDMETVQTTGPLKYGSLLNQPVTLSYKYILPEDPLSSMENTLPQDDTIYFEWALRKWSHCSKPCGGGKQYTRFGCQRKSDGKMVHRTLCANIPKPRAISRACNQKECSEPIWVTGEWEECSKSCGKTGSQTRPVRCVRPELDGSYKAINAKYCNDDRPEGRRPCNRHLCPAQWRTGPWSQCSVACGNGTQERQVLCSTPDNAIGICMDTKPESIRSCLLAPCPRNFLIQWLSRANPEFSAPKISSRSRCKGDKSVFCRMEVLSTYCSNPGYRQMCCKSCNEGNYTTEFNLTRPWMYTIVAPPITPTATAPVLTTQLYRTSQNLHRSEDKKENNSIDMSYRIASPNEVALNHFVPRKRVSFREKTHNKRIQELLAEKRQQDFLHLIGKKHFFF</sequence>
<dbReference type="PANTHER" id="PTHR13723">
    <property type="entry name" value="ADAMTS A DISINTEGRIN AND METALLOPROTEASE WITH THROMBOSPONDIN MOTIFS PROTEASE"/>
    <property type="match status" value="1"/>
</dbReference>
<dbReference type="PROSITE" id="PS50215">
    <property type="entry name" value="ADAM_MEPRO"/>
    <property type="match status" value="1"/>
</dbReference>
<feature type="chain" id="PRO_5025608428" evidence="19">
    <location>
        <begin position="26"/>
        <end position="1181"/>
    </location>
</feature>
<keyword evidence="9 15" id="KW-0862">Zinc</keyword>
<dbReference type="Pfam" id="PF00090">
    <property type="entry name" value="TSP_1"/>
    <property type="match status" value="1"/>
</dbReference>
<dbReference type="Gene3D" id="2.20.100.10">
    <property type="entry name" value="Thrombospondin type-1 (TSP1) repeat"/>
    <property type="match status" value="4"/>
</dbReference>
<keyword evidence="12 16" id="KW-1015">Disulfide bond</keyword>
<feature type="binding site" evidence="15 17">
    <location>
        <position position="389"/>
    </location>
    <ligand>
        <name>Zn(2+)</name>
        <dbReference type="ChEBI" id="CHEBI:29105"/>
        <note>catalytic</note>
    </ligand>
</feature>
<gene>
    <name evidence="22" type="primary">LOC107667595</name>
</gene>
<feature type="binding site" evidence="15">
    <location>
        <position position="239"/>
    </location>
    <ligand>
        <name>Ca(2+)</name>
        <dbReference type="ChEBI" id="CHEBI:29108"/>
        <label>1</label>
    </ligand>
</feature>
<keyword evidence="13" id="KW-0325">Glycoprotein</keyword>
<evidence type="ECO:0000256" key="17">
    <source>
        <dbReference type="PROSITE-ProRule" id="PRU00276"/>
    </source>
</evidence>
<dbReference type="InterPro" id="IPR050439">
    <property type="entry name" value="ADAMTS_ADAMTS-like"/>
</dbReference>
<comment type="subcellular location">
    <subcellularLocation>
        <location evidence="1">Secreted</location>
        <location evidence="1">Extracellular space</location>
        <location evidence="1">Extracellular matrix</location>
    </subcellularLocation>
</comment>
<feature type="disulfide bond" evidence="16">
    <location>
        <begin position="363"/>
        <end position="442"/>
    </location>
</feature>
<feature type="binding site" evidence="15">
    <location>
        <position position="239"/>
    </location>
    <ligand>
        <name>Ca(2+)</name>
        <dbReference type="ChEBI" id="CHEBI:29108"/>
        <label>2</label>
    </ligand>
</feature>
<dbReference type="GO" id="GO:0030198">
    <property type="term" value="P:extracellular matrix organization"/>
    <property type="evidence" value="ECO:0007669"/>
    <property type="project" value="InterPro"/>
</dbReference>
<dbReference type="SMART" id="SM00209">
    <property type="entry name" value="TSP1"/>
    <property type="match status" value="4"/>
</dbReference>
<dbReference type="Gene3D" id="3.40.390.10">
    <property type="entry name" value="Collagenase (Catalytic Domain)"/>
    <property type="match status" value="1"/>
</dbReference>
<dbReference type="Pfam" id="PF17771">
    <property type="entry name" value="ADAMTS_CR_2"/>
    <property type="match status" value="1"/>
</dbReference>
<feature type="disulfide bond" evidence="16">
    <location>
        <begin position="550"/>
        <end position="587"/>
    </location>
</feature>
<evidence type="ECO:0000256" key="10">
    <source>
        <dbReference type="ARBA" id="ARBA00023049"/>
    </source>
</evidence>
<feature type="disulfide bond" evidence="16">
    <location>
        <begin position="402"/>
        <end position="428"/>
    </location>
</feature>
<comment type="cofactor">
    <cofactor evidence="15">
        <name>Zn(2+)</name>
        <dbReference type="ChEBI" id="CHEBI:29105"/>
    </cofactor>
    <text evidence="15">Binds 1 zinc ion per subunit.</text>
</comment>
<dbReference type="GO" id="GO:0006508">
    <property type="term" value="P:proteolysis"/>
    <property type="evidence" value="ECO:0007669"/>
    <property type="project" value="UniProtKB-KW"/>
</dbReference>
<dbReference type="Gene3D" id="2.60.120.830">
    <property type="match status" value="1"/>
</dbReference>
<evidence type="ECO:0000256" key="14">
    <source>
        <dbReference type="PIRSR" id="PIRSR613273-1"/>
    </source>
</evidence>
<protein>
    <submittedName>
        <fullName evidence="22">A disintegrin and metalloproteinase with thrombospondin motifs 2-like</fullName>
    </submittedName>
</protein>
<dbReference type="InterPro" id="IPR010294">
    <property type="entry name" value="ADAMTS_spacer1"/>
</dbReference>
<feature type="disulfide bond" evidence="16">
    <location>
        <begin position="489"/>
        <end position="522"/>
    </location>
</feature>
<dbReference type="InterPro" id="IPR001590">
    <property type="entry name" value="Peptidase_M12B"/>
</dbReference>
<keyword evidence="11" id="KW-0865">Zymogen</keyword>
<evidence type="ECO:0000256" key="16">
    <source>
        <dbReference type="PIRSR" id="PIRSR613273-3"/>
    </source>
</evidence>
<evidence type="ECO:0000256" key="5">
    <source>
        <dbReference type="ARBA" id="ARBA00022723"/>
    </source>
</evidence>
<dbReference type="PROSITE" id="PS50092">
    <property type="entry name" value="TSP1"/>
    <property type="match status" value="4"/>
</dbReference>
<evidence type="ECO:0000256" key="7">
    <source>
        <dbReference type="ARBA" id="ARBA00022737"/>
    </source>
</evidence>
<dbReference type="Pfam" id="PF19236">
    <property type="entry name" value="ADAMTS_CR_3"/>
    <property type="match status" value="1"/>
</dbReference>
<dbReference type="Pfam" id="PF19030">
    <property type="entry name" value="TSP1_ADAMTS"/>
    <property type="match status" value="3"/>
</dbReference>
<feature type="disulfide bond" evidence="16">
    <location>
        <begin position="565"/>
        <end position="577"/>
    </location>
</feature>
<keyword evidence="5 15" id="KW-0479">Metal-binding</keyword>
<dbReference type="Gene3D" id="3.40.1620.60">
    <property type="match status" value="1"/>
</dbReference>
<evidence type="ECO:0000256" key="12">
    <source>
        <dbReference type="ARBA" id="ARBA00023157"/>
    </source>
</evidence>
<feature type="disulfide bond" evidence="16">
    <location>
        <begin position="469"/>
        <end position="494"/>
    </location>
</feature>
<feature type="binding site" evidence="15">
    <location>
        <position position="445"/>
    </location>
    <ligand>
        <name>Ca(2+)</name>
        <dbReference type="ChEBI" id="CHEBI:29108"/>
        <label>1</label>
    </ligand>
</feature>
<dbReference type="GO" id="GO:0046872">
    <property type="term" value="F:metal ion binding"/>
    <property type="evidence" value="ECO:0007669"/>
    <property type="project" value="UniProtKB-KW"/>
</dbReference>
<feature type="binding site" evidence="15">
    <location>
        <position position="445"/>
    </location>
    <ligand>
        <name>Ca(2+)</name>
        <dbReference type="ChEBI" id="CHEBI:29108"/>
        <label>2</label>
    </ligand>
</feature>
<keyword evidence="15" id="KW-0106">Calcium</keyword>
<organism evidence="22 23">
    <name type="scientific">Sinocyclocheilus anshuiensis</name>
    <dbReference type="NCBI Taxonomy" id="1608454"/>
    <lineage>
        <taxon>Eukaryota</taxon>
        <taxon>Metazoa</taxon>
        <taxon>Chordata</taxon>
        <taxon>Craniata</taxon>
        <taxon>Vertebrata</taxon>
        <taxon>Euteleostomi</taxon>
        <taxon>Actinopterygii</taxon>
        <taxon>Neopterygii</taxon>
        <taxon>Teleostei</taxon>
        <taxon>Ostariophysi</taxon>
        <taxon>Cypriniformes</taxon>
        <taxon>Cyprinidae</taxon>
        <taxon>Cyprininae</taxon>
        <taxon>Sinocyclocheilus</taxon>
    </lineage>
</organism>
<dbReference type="FunFam" id="2.20.100.10:FF:000006">
    <property type="entry name" value="A disintegrin and metalloproteinase with thrombospondin motifs 1"/>
    <property type="match status" value="1"/>
</dbReference>
<evidence type="ECO:0000256" key="8">
    <source>
        <dbReference type="ARBA" id="ARBA00022801"/>
    </source>
</evidence>
<evidence type="ECO:0000256" key="19">
    <source>
        <dbReference type="SAM" id="SignalP"/>
    </source>
</evidence>
<dbReference type="PROSITE" id="PS50900">
    <property type="entry name" value="PLAC"/>
    <property type="match status" value="1"/>
</dbReference>
<proteinExistence type="predicted"/>
<dbReference type="InterPro" id="IPR010909">
    <property type="entry name" value="PLAC"/>
</dbReference>
<evidence type="ECO:0000313" key="22">
    <source>
        <dbReference type="Ensembl" id="ENSSANP00000068892.1"/>
    </source>
</evidence>
<evidence type="ECO:0000256" key="6">
    <source>
        <dbReference type="ARBA" id="ARBA00022729"/>
    </source>
</evidence>
<feature type="disulfide bond" evidence="16">
    <location>
        <begin position="313"/>
        <end position="369"/>
    </location>
</feature>
<dbReference type="GO" id="GO:0031012">
    <property type="term" value="C:extracellular matrix"/>
    <property type="evidence" value="ECO:0007669"/>
    <property type="project" value="TreeGrafter"/>
</dbReference>
<dbReference type="PANTHER" id="PTHR13723:SF141">
    <property type="entry name" value="A DISINTEGRIN AND METALLOPROTEINASE WITH THROMBOSPONDIN MOTIFS 2"/>
    <property type="match status" value="1"/>
</dbReference>
<evidence type="ECO:0000256" key="3">
    <source>
        <dbReference type="ARBA" id="ARBA00022530"/>
    </source>
</evidence>
<evidence type="ECO:0000256" key="11">
    <source>
        <dbReference type="ARBA" id="ARBA00023145"/>
    </source>
</evidence>
<dbReference type="SUPFAM" id="SSF82895">
    <property type="entry name" value="TSP-1 type 1 repeat"/>
    <property type="match status" value="4"/>
</dbReference>
<feature type="binding site" evidence="15 17">
    <location>
        <position position="385"/>
    </location>
    <ligand>
        <name>Zn(2+)</name>
        <dbReference type="ChEBI" id="CHEBI:29105"/>
        <note>catalytic</note>
    </ligand>
</feature>
<dbReference type="SUPFAM" id="SSF55486">
    <property type="entry name" value="Metalloproteases ('zincins'), catalytic domain"/>
    <property type="match status" value="1"/>
</dbReference>
<dbReference type="PRINTS" id="PR01857">
    <property type="entry name" value="ADAMTSFAMILY"/>
</dbReference>
<evidence type="ECO:0000256" key="15">
    <source>
        <dbReference type="PIRSR" id="PIRSR613273-2"/>
    </source>
</evidence>
<dbReference type="InterPro" id="IPR045371">
    <property type="entry name" value="ADAMTS_CR_3"/>
</dbReference>
<keyword evidence="2" id="KW-0964">Secreted</keyword>
<name>A0A671QB33_9TELE</name>
<dbReference type="InterPro" id="IPR002870">
    <property type="entry name" value="Peptidase_M12B_N"/>
</dbReference>
<dbReference type="InterPro" id="IPR000884">
    <property type="entry name" value="TSP1_rpt"/>
</dbReference>
<dbReference type="Pfam" id="PF01562">
    <property type="entry name" value="Pep_M12B_propep"/>
    <property type="match status" value="1"/>
</dbReference>
<evidence type="ECO:0000313" key="23">
    <source>
        <dbReference type="Proteomes" id="UP000472260"/>
    </source>
</evidence>
<feature type="disulfide bond" evidence="16">
    <location>
        <begin position="480"/>
        <end position="503"/>
    </location>
</feature>
<evidence type="ECO:0000256" key="2">
    <source>
        <dbReference type="ARBA" id="ARBA00022525"/>
    </source>
</evidence>
<dbReference type="InterPro" id="IPR024079">
    <property type="entry name" value="MetalloPept_cat_dom_sf"/>
</dbReference>
<feature type="binding site" evidence="15">
    <location>
        <position position="442"/>
    </location>
    <ligand>
        <name>Ca(2+)</name>
        <dbReference type="ChEBI" id="CHEBI:29108"/>
        <label>1</label>
    </ligand>
</feature>
<keyword evidence="4" id="KW-0645">Protease</keyword>
<evidence type="ECO:0000259" key="20">
    <source>
        <dbReference type="PROSITE" id="PS50215"/>
    </source>
</evidence>
<feature type="domain" description="PLAC" evidence="21">
    <location>
        <begin position="1034"/>
        <end position="1072"/>
    </location>
</feature>
<dbReference type="InterPro" id="IPR041645">
    <property type="entry name" value="ADAMTS_CR_2"/>
</dbReference>
<keyword evidence="23" id="KW-1185">Reference proteome</keyword>
<keyword evidence="3" id="KW-0272">Extracellular matrix</keyword>
<reference evidence="22" key="1">
    <citation type="submission" date="2025-08" db="UniProtKB">
        <authorList>
            <consortium name="Ensembl"/>
        </authorList>
    </citation>
    <scope>IDENTIFICATION</scope>
</reference>
<dbReference type="AlphaFoldDB" id="A0A671QB33"/>
<dbReference type="GO" id="GO:0004222">
    <property type="term" value="F:metalloendopeptidase activity"/>
    <property type="evidence" value="ECO:0007669"/>
    <property type="project" value="InterPro"/>
</dbReference>
<feature type="disulfide bond" evidence="16">
    <location>
        <begin position="554"/>
        <end position="592"/>
    </location>
</feature>
<evidence type="ECO:0000256" key="1">
    <source>
        <dbReference type="ARBA" id="ARBA00004498"/>
    </source>
</evidence>
<evidence type="ECO:0000256" key="4">
    <source>
        <dbReference type="ARBA" id="ARBA00022670"/>
    </source>
</evidence>
<dbReference type="Pfam" id="PF05986">
    <property type="entry name" value="ADAMTS_spacer1"/>
    <property type="match status" value="1"/>
</dbReference>
<keyword evidence="10" id="KW-0482">Metalloprotease</keyword>
<keyword evidence="8" id="KW-0378">Hydrolase</keyword>
<accession>A0A671QB33</accession>
<feature type="signal peptide" evidence="19">
    <location>
        <begin position="1"/>
        <end position="25"/>
    </location>
</feature>
<comment type="caution">
    <text evidence="17">Lacks conserved residue(s) required for the propagation of feature annotation.</text>
</comment>
<evidence type="ECO:0000256" key="18">
    <source>
        <dbReference type="SAM" id="MobiDB-lite"/>
    </source>
</evidence>
<evidence type="ECO:0000256" key="13">
    <source>
        <dbReference type="ARBA" id="ARBA00023180"/>
    </source>
</evidence>
<evidence type="ECO:0000256" key="9">
    <source>
        <dbReference type="ARBA" id="ARBA00022833"/>
    </source>
</evidence>